<proteinExistence type="predicted"/>
<dbReference type="GO" id="GO:0035888">
    <property type="term" value="F:isoguanine deaminase activity"/>
    <property type="evidence" value="ECO:0007669"/>
    <property type="project" value="TreeGrafter"/>
</dbReference>
<dbReference type="Proteomes" id="UP000683291">
    <property type="component" value="Chromosome 1"/>
</dbReference>
<dbReference type="InterPro" id="IPR011059">
    <property type="entry name" value="Metal-dep_hydrolase_composite"/>
</dbReference>
<dbReference type="Gene3D" id="2.30.40.10">
    <property type="entry name" value="Urease, subunit C, domain 1"/>
    <property type="match status" value="1"/>
</dbReference>
<dbReference type="GO" id="GO:0006209">
    <property type="term" value="P:cytosine catabolic process"/>
    <property type="evidence" value="ECO:0007669"/>
    <property type="project" value="TreeGrafter"/>
</dbReference>
<dbReference type="KEGG" id="sual:KDD17_12780"/>
<evidence type="ECO:0000313" key="2">
    <source>
        <dbReference type="EMBL" id="QUJ75813.1"/>
    </source>
</evidence>
<dbReference type="AlphaFoldDB" id="A0A975PLK4"/>
<dbReference type="InterPro" id="IPR013108">
    <property type="entry name" value="Amidohydro_3"/>
</dbReference>
<reference evidence="2" key="1">
    <citation type="submission" date="2021-04" db="EMBL/GenBank/DDBJ databases">
        <title>Complete genome sequence for Sulfitobacter sp. strain JK7-1.</title>
        <authorList>
            <person name="Park S.-J."/>
        </authorList>
    </citation>
    <scope>NUCLEOTIDE SEQUENCE</scope>
    <source>
        <strain evidence="2">JK7-1</strain>
    </source>
</reference>
<feature type="domain" description="Amidohydrolase 3" evidence="1">
    <location>
        <begin position="83"/>
        <end position="363"/>
    </location>
</feature>
<dbReference type="PANTHER" id="PTHR32027:SF0">
    <property type="entry name" value="CYTOSINE DEAMINASE"/>
    <property type="match status" value="1"/>
</dbReference>
<dbReference type="InterPro" id="IPR052349">
    <property type="entry name" value="Metallo-hydrolase_Enzymes"/>
</dbReference>
<sequence length="404" mass="42902">MPISERDLPGVIAVPRSLLRAPDSFGGTRDGDCQRGAPVLRGGRIAGLTAADGPAPLVIPRLTDPHCHLDKCHTLPRMGPVAGDLATAIEAQLADKQHWTEHDIRTRATQGLTEARAAGVGTLRSHVDWGDQTAPPLSWHVLRDLAQDADDITLTLAPLTNIERMCDPATADAIARKVAAVGGALGAFLMDQPARAEGIAQMFRVAERHGIALDFHVDEGLGDVNGLEMVADAALACGFAGPVLCGHACSLMDRDADAFARIADKLARAGIAVCALPTTNLYLQDRRDGTPDRRGLTRLRELRAAGVRVLTGSDNVNDAFCPMGQFDPMAALHLAALAAHLDPPMGRWLPMITTHAREALGLDPGYVETLPLSELLLSDAADCATLVSGRARLWRLTGAKESRS</sequence>
<dbReference type="SUPFAM" id="SSF51556">
    <property type="entry name" value="Metallo-dependent hydrolases"/>
    <property type="match status" value="1"/>
</dbReference>
<dbReference type="GO" id="GO:0004131">
    <property type="term" value="F:cytosine deaminase activity"/>
    <property type="evidence" value="ECO:0007669"/>
    <property type="project" value="TreeGrafter"/>
</dbReference>
<dbReference type="RefSeq" id="WP_212704013.1">
    <property type="nucleotide sequence ID" value="NZ_CP073581.1"/>
</dbReference>
<protein>
    <submittedName>
        <fullName evidence="2">Amidohydrolase family protein</fullName>
    </submittedName>
</protein>
<dbReference type="PANTHER" id="PTHR32027">
    <property type="entry name" value="CYTOSINE DEAMINASE"/>
    <property type="match status" value="1"/>
</dbReference>
<name>A0A975PLK4_9RHOB</name>
<dbReference type="Gene3D" id="3.20.20.140">
    <property type="entry name" value="Metal-dependent hydrolases"/>
    <property type="match status" value="1"/>
</dbReference>
<organism evidence="2 3">
    <name type="scientific">Sulfitobacter albidus</name>
    <dbReference type="NCBI Taxonomy" id="2829501"/>
    <lineage>
        <taxon>Bacteria</taxon>
        <taxon>Pseudomonadati</taxon>
        <taxon>Pseudomonadota</taxon>
        <taxon>Alphaproteobacteria</taxon>
        <taxon>Rhodobacterales</taxon>
        <taxon>Roseobacteraceae</taxon>
        <taxon>Sulfitobacter</taxon>
    </lineage>
</organism>
<dbReference type="EMBL" id="CP073581">
    <property type="protein sequence ID" value="QUJ75813.1"/>
    <property type="molecule type" value="Genomic_DNA"/>
</dbReference>
<gene>
    <name evidence="2" type="ORF">KDD17_12780</name>
</gene>
<evidence type="ECO:0000313" key="3">
    <source>
        <dbReference type="Proteomes" id="UP000683291"/>
    </source>
</evidence>
<dbReference type="Pfam" id="PF07969">
    <property type="entry name" value="Amidohydro_3"/>
    <property type="match status" value="1"/>
</dbReference>
<accession>A0A975PLK4</accession>
<keyword evidence="3" id="KW-1185">Reference proteome</keyword>
<evidence type="ECO:0000259" key="1">
    <source>
        <dbReference type="Pfam" id="PF07969"/>
    </source>
</evidence>
<dbReference type="InterPro" id="IPR032466">
    <property type="entry name" value="Metal_Hydrolase"/>
</dbReference>